<dbReference type="Proteomes" id="UP000306196">
    <property type="component" value="Unassembled WGS sequence"/>
</dbReference>
<dbReference type="AlphaFoldDB" id="A0A5R8KDT2"/>
<proteinExistence type="predicted"/>
<keyword evidence="2" id="KW-1185">Reference proteome</keyword>
<evidence type="ECO:0000313" key="2">
    <source>
        <dbReference type="Proteomes" id="UP000306196"/>
    </source>
</evidence>
<accession>A0A5R8KDT2</accession>
<evidence type="ECO:0000313" key="1">
    <source>
        <dbReference type="EMBL" id="TLD70456.1"/>
    </source>
</evidence>
<reference evidence="1 2" key="1">
    <citation type="submission" date="2019-05" db="EMBL/GenBank/DDBJ databases">
        <title>Verrucobacter flavum gen. nov., sp. nov. a new member of the family Verrucomicrobiaceae.</title>
        <authorList>
            <person name="Szuroczki S."/>
            <person name="Abbaszade G."/>
            <person name="Szabo A."/>
            <person name="Felfoldi T."/>
            <person name="Schumann P."/>
            <person name="Boka K."/>
            <person name="Keki Z."/>
            <person name="Toumi M."/>
            <person name="Toth E."/>
        </authorList>
    </citation>
    <scope>NUCLEOTIDE SEQUENCE [LARGE SCALE GENOMIC DNA]</scope>
    <source>
        <strain evidence="1 2">MG-N-17</strain>
    </source>
</reference>
<name>A0A5R8KDT2_9BACT</name>
<organism evidence="1 2">
    <name type="scientific">Phragmitibacter flavus</name>
    <dbReference type="NCBI Taxonomy" id="2576071"/>
    <lineage>
        <taxon>Bacteria</taxon>
        <taxon>Pseudomonadati</taxon>
        <taxon>Verrucomicrobiota</taxon>
        <taxon>Verrucomicrobiia</taxon>
        <taxon>Verrucomicrobiales</taxon>
        <taxon>Verrucomicrobiaceae</taxon>
        <taxon>Phragmitibacter</taxon>
    </lineage>
</organism>
<sequence length="183" mass="20840">MNIKILILLLYLLVFCSTCRKKYIVRDRVVDDAVESTMPSNCEAEALVLRLIETRDMSVARRLASYSAGISKDKIAELGWLIFGELLGDKLSSENLSKWKSSFLRTVAGPYESPWFNRSLIDDNHIRRSFIDQDAESLRQMGDLYWNIVNDKVGALGFYLAACVRGDMSSMDKVNQWTAENAR</sequence>
<protein>
    <submittedName>
        <fullName evidence="1">Uncharacterized protein</fullName>
    </submittedName>
</protein>
<dbReference type="EMBL" id="VAUV01000008">
    <property type="protein sequence ID" value="TLD70456.1"/>
    <property type="molecule type" value="Genomic_DNA"/>
</dbReference>
<dbReference type="RefSeq" id="WP_138086512.1">
    <property type="nucleotide sequence ID" value="NZ_VAUV01000008.1"/>
</dbReference>
<gene>
    <name evidence="1" type="ORF">FEM03_12060</name>
</gene>
<comment type="caution">
    <text evidence="1">The sequence shown here is derived from an EMBL/GenBank/DDBJ whole genome shotgun (WGS) entry which is preliminary data.</text>
</comment>